<evidence type="ECO:0000313" key="5">
    <source>
        <dbReference type="Proteomes" id="UP001243009"/>
    </source>
</evidence>
<feature type="transmembrane region" description="Helical" evidence="2">
    <location>
        <begin position="57"/>
        <end position="76"/>
    </location>
</feature>
<feature type="region of interest" description="Disordered" evidence="1">
    <location>
        <begin position="356"/>
        <end position="401"/>
    </location>
</feature>
<feature type="transmembrane region" description="Helical" evidence="2">
    <location>
        <begin position="128"/>
        <end position="155"/>
    </location>
</feature>
<sequence>MVDAGKRFEYAPSPAARSLPMEGLRGVAVLLVFLVHYCSGVQVYLSGKALMLADGIHLLGNVGVDLFFVLSGYLIYGALMRRPQPFADFMARRVRRLYPAFAVVMAAYLVLSHILPAESKLPSGGREAAAYILANLLLMPGIFPIQPIITVAWSLSYEMAFYVTLPALVGGLRLRAWPAPVRVAVFLAAVVLAQVMHLPHPRIGMFVCGMLLVEAMPALCAVAALRTRLDAAAIVAVPLCATALLYRSAGAFEALFLTCFLLCAAALAGRGPVARSLSMRPLRWLGNMSYSYYLLHGLMLKAMFFALSHLPVAQHLGNAALWVLLPPAFAVTVGGSVALFLTVEWPLSLRPRDATGPATPVAAATTSDASPEAIGPVLVRSRPGGLDASAEGSARLPSAPA</sequence>
<dbReference type="EC" id="2.3.-.-" evidence="4"/>
<feature type="transmembrane region" description="Helical" evidence="2">
    <location>
        <begin position="252"/>
        <end position="269"/>
    </location>
</feature>
<evidence type="ECO:0000259" key="3">
    <source>
        <dbReference type="Pfam" id="PF01757"/>
    </source>
</evidence>
<reference evidence="4 5" key="1">
    <citation type="submission" date="2023-08" db="EMBL/GenBank/DDBJ databases">
        <title>The draft genome sequence of Paracraurococcus sp. LOR1-02.</title>
        <authorList>
            <person name="Kingkaew E."/>
            <person name="Tanasupawat S."/>
        </authorList>
    </citation>
    <scope>NUCLEOTIDE SEQUENCE [LARGE SCALE GENOMIC DNA]</scope>
    <source>
        <strain evidence="4 5">LOR1-02</strain>
    </source>
</reference>
<dbReference type="PANTHER" id="PTHR23028:SF53">
    <property type="entry name" value="ACYL_TRANSF_3 DOMAIN-CONTAINING PROTEIN"/>
    <property type="match status" value="1"/>
</dbReference>
<evidence type="ECO:0000256" key="2">
    <source>
        <dbReference type="SAM" id="Phobius"/>
    </source>
</evidence>
<proteinExistence type="predicted"/>
<keyword evidence="2" id="KW-1133">Transmembrane helix</keyword>
<dbReference type="Proteomes" id="UP001243009">
    <property type="component" value="Unassembled WGS sequence"/>
</dbReference>
<feature type="transmembrane region" description="Helical" evidence="2">
    <location>
        <begin position="229"/>
        <end position="246"/>
    </location>
</feature>
<keyword evidence="5" id="KW-1185">Reference proteome</keyword>
<keyword evidence="4" id="KW-0808">Transferase</keyword>
<feature type="transmembrane region" description="Helical" evidence="2">
    <location>
        <begin position="27"/>
        <end position="45"/>
    </location>
</feature>
<keyword evidence="2" id="KW-0472">Membrane</keyword>
<evidence type="ECO:0000313" key="4">
    <source>
        <dbReference type="EMBL" id="MDO9709517.1"/>
    </source>
</evidence>
<feature type="transmembrane region" description="Helical" evidence="2">
    <location>
        <begin position="176"/>
        <end position="197"/>
    </location>
</feature>
<feature type="compositionally biased region" description="Low complexity" evidence="1">
    <location>
        <begin position="356"/>
        <end position="371"/>
    </location>
</feature>
<feature type="transmembrane region" description="Helical" evidence="2">
    <location>
        <begin position="97"/>
        <end position="116"/>
    </location>
</feature>
<dbReference type="RefSeq" id="WP_305104385.1">
    <property type="nucleotide sequence ID" value="NZ_JAUTWS010000012.1"/>
</dbReference>
<dbReference type="Pfam" id="PF01757">
    <property type="entry name" value="Acyl_transf_3"/>
    <property type="match status" value="1"/>
</dbReference>
<dbReference type="EMBL" id="JAUTWS010000012">
    <property type="protein sequence ID" value="MDO9709517.1"/>
    <property type="molecule type" value="Genomic_DNA"/>
</dbReference>
<feature type="domain" description="Acyltransferase 3" evidence="3">
    <location>
        <begin position="22"/>
        <end position="340"/>
    </location>
</feature>
<dbReference type="InterPro" id="IPR050879">
    <property type="entry name" value="Acyltransferase_3"/>
</dbReference>
<accession>A0ABT9E029</accession>
<comment type="caution">
    <text evidence="4">The sequence shown here is derived from an EMBL/GenBank/DDBJ whole genome shotgun (WGS) entry which is preliminary data.</text>
</comment>
<protein>
    <submittedName>
        <fullName evidence="4">Acyltransferase</fullName>
        <ecNumber evidence="4">2.3.-.-</ecNumber>
    </submittedName>
</protein>
<feature type="transmembrane region" description="Helical" evidence="2">
    <location>
        <begin position="290"/>
        <end position="307"/>
    </location>
</feature>
<keyword evidence="2" id="KW-0812">Transmembrane</keyword>
<dbReference type="GO" id="GO:0016746">
    <property type="term" value="F:acyltransferase activity"/>
    <property type="evidence" value="ECO:0007669"/>
    <property type="project" value="UniProtKB-KW"/>
</dbReference>
<keyword evidence="4" id="KW-0012">Acyltransferase</keyword>
<feature type="transmembrane region" description="Helical" evidence="2">
    <location>
        <begin position="319"/>
        <end position="343"/>
    </location>
</feature>
<gene>
    <name evidence="4" type="ORF">Q7A36_14280</name>
</gene>
<dbReference type="PANTHER" id="PTHR23028">
    <property type="entry name" value="ACETYLTRANSFERASE"/>
    <property type="match status" value="1"/>
</dbReference>
<name>A0ABT9E029_9PROT</name>
<feature type="transmembrane region" description="Helical" evidence="2">
    <location>
        <begin position="203"/>
        <end position="222"/>
    </location>
</feature>
<organism evidence="4 5">
    <name type="scientific">Paracraurococcus lichenis</name>
    <dbReference type="NCBI Taxonomy" id="3064888"/>
    <lineage>
        <taxon>Bacteria</taxon>
        <taxon>Pseudomonadati</taxon>
        <taxon>Pseudomonadota</taxon>
        <taxon>Alphaproteobacteria</taxon>
        <taxon>Acetobacterales</taxon>
        <taxon>Roseomonadaceae</taxon>
        <taxon>Paracraurococcus</taxon>
    </lineage>
</organism>
<evidence type="ECO:0000256" key="1">
    <source>
        <dbReference type="SAM" id="MobiDB-lite"/>
    </source>
</evidence>
<dbReference type="InterPro" id="IPR002656">
    <property type="entry name" value="Acyl_transf_3_dom"/>
</dbReference>